<dbReference type="InterPro" id="IPR028790">
    <property type="entry name" value="MKKS"/>
</dbReference>
<dbReference type="CDD" id="cd03333">
    <property type="entry name" value="chaperonin_like"/>
    <property type="match status" value="1"/>
</dbReference>
<dbReference type="GO" id="GO:1902636">
    <property type="term" value="C:kinociliary basal body"/>
    <property type="evidence" value="ECO:0007669"/>
    <property type="project" value="TreeGrafter"/>
</dbReference>
<keyword evidence="2" id="KW-1185">Reference proteome</keyword>
<dbReference type="AlphaFoldDB" id="A0A3B3ZEI9"/>
<dbReference type="InterPro" id="IPR027409">
    <property type="entry name" value="GroEL-like_apical_dom_sf"/>
</dbReference>
<dbReference type="Gene3D" id="3.50.7.10">
    <property type="entry name" value="GroEL"/>
    <property type="match status" value="1"/>
</dbReference>
<evidence type="ECO:0000313" key="1">
    <source>
        <dbReference type="Ensembl" id="ENSPMGP00000002993.1"/>
    </source>
</evidence>
<dbReference type="Gene3D" id="3.30.260.10">
    <property type="entry name" value="TCP-1-like chaperonin intermediate domain"/>
    <property type="match status" value="1"/>
</dbReference>
<organism evidence="1 2">
    <name type="scientific">Periophthalmus magnuspinnatus</name>
    <dbReference type="NCBI Taxonomy" id="409849"/>
    <lineage>
        <taxon>Eukaryota</taxon>
        <taxon>Metazoa</taxon>
        <taxon>Chordata</taxon>
        <taxon>Craniata</taxon>
        <taxon>Vertebrata</taxon>
        <taxon>Euteleostomi</taxon>
        <taxon>Actinopterygii</taxon>
        <taxon>Neopterygii</taxon>
        <taxon>Teleostei</taxon>
        <taxon>Neoteleostei</taxon>
        <taxon>Acanthomorphata</taxon>
        <taxon>Gobiaria</taxon>
        <taxon>Gobiiformes</taxon>
        <taxon>Gobioidei</taxon>
        <taxon>Gobiidae</taxon>
        <taxon>Oxudercinae</taxon>
        <taxon>Periophthalmus</taxon>
    </lineage>
</organism>
<proteinExistence type="predicted"/>
<dbReference type="GO" id="GO:0005524">
    <property type="term" value="F:ATP binding"/>
    <property type="evidence" value="ECO:0007669"/>
    <property type="project" value="InterPro"/>
</dbReference>
<accession>A0A3B3ZEI9</accession>
<dbReference type="SUPFAM" id="SSF52029">
    <property type="entry name" value="GroEL apical domain-like"/>
    <property type="match status" value="1"/>
</dbReference>
<dbReference type="SUPFAM" id="SSF48592">
    <property type="entry name" value="GroEL equatorial domain-like"/>
    <property type="match status" value="1"/>
</dbReference>
<dbReference type="PANTHER" id="PTHR46787:SF1">
    <property type="entry name" value="MOLECULAR CHAPERONE MKKS"/>
    <property type="match status" value="1"/>
</dbReference>
<dbReference type="InterPro" id="IPR027410">
    <property type="entry name" value="TCP-1-like_intermed_sf"/>
</dbReference>
<dbReference type="GO" id="GO:0005737">
    <property type="term" value="C:cytoplasm"/>
    <property type="evidence" value="ECO:0007669"/>
    <property type="project" value="TreeGrafter"/>
</dbReference>
<dbReference type="GO" id="GO:0051082">
    <property type="term" value="F:unfolded protein binding"/>
    <property type="evidence" value="ECO:0007669"/>
    <property type="project" value="InterPro"/>
</dbReference>
<dbReference type="STRING" id="409849.ENSPMGP00000002993"/>
<evidence type="ECO:0000313" key="2">
    <source>
        <dbReference type="Proteomes" id="UP000261520"/>
    </source>
</evidence>
<dbReference type="GO" id="GO:0005634">
    <property type="term" value="C:nucleus"/>
    <property type="evidence" value="ECO:0007669"/>
    <property type="project" value="TreeGrafter"/>
</dbReference>
<dbReference type="GO" id="GO:0006457">
    <property type="term" value="P:protein folding"/>
    <property type="evidence" value="ECO:0007669"/>
    <property type="project" value="InterPro"/>
</dbReference>
<protein>
    <submittedName>
        <fullName evidence="1">Uncharacterized protein</fullName>
    </submittedName>
</protein>
<reference evidence="1" key="2">
    <citation type="submission" date="2025-09" db="UniProtKB">
        <authorList>
            <consortium name="Ensembl"/>
        </authorList>
    </citation>
    <scope>IDENTIFICATION</scope>
</reference>
<dbReference type="Proteomes" id="UP000261520">
    <property type="component" value="Unplaced"/>
</dbReference>
<dbReference type="Gene3D" id="1.10.560.10">
    <property type="entry name" value="GroEL-like equatorial domain"/>
    <property type="match status" value="1"/>
</dbReference>
<dbReference type="InterPro" id="IPR027413">
    <property type="entry name" value="GROEL-like_equatorial_sf"/>
</dbReference>
<dbReference type="InterPro" id="IPR002423">
    <property type="entry name" value="Cpn60/GroEL/TCP-1"/>
</dbReference>
<dbReference type="GO" id="GO:0060271">
    <property type="term" value="P:cilium assembly"/>
    <property type="evidence" value="ECO:0007669"/>
    <property type="project" value="InterPro"/>
</dbReference>
<dbReference type="Ensembl" id="ENSPMGT00000003174.1">
    <property type="protein sequence ID" value="ENSPMGP00000002993.1"/>
    <property type="gene ID" value="ENSPMGG00000002608.1"/>
</dbReference>
<reference evidence="1" key="1">
    <citation type="submission" date="2025-08" db="UniProtKB">
        <authorList>
            <consortium name="Ensembl"/>
        </authorList>
    </citation>
    <scope>IDENTIFICATION</scope>
</reference>
<dbReference type="Pfam" id="PF00118">
    <property type="entry name" value="Cpn60_TCP1"/>
    <property type="match status" value="1"/>
</dbReference>
<sequence>MSRLEKKQPARCTDLPLKNADICSKLKILKQLLKSCYGPTGRLKQIHNNIGGQVVTTSTSVVLLPTLSSTEPFINLIRTSIINHISRFSDCGLFAGILCLSLIEEAQLSSLRKDVCQKVNKYLLGLCTSYLQQEDCACKVKVDFNSSHCLIRLAHGVISSKPACVLRESEILHITRLIVQGFLLTVPCDKPGAVKLGRIVTLAVEGLPVMDSTIFPGLLLETPDLSLHLTGLLNCGQLRTIIFTASLAGDLSELGEGTIVVHKGMDVEVQILDQLLKIGEKVVKDEVKLFMCQKVIHPVLQQYLRYHGIVVIERLGINLLEPVIQLTGAQPVATLHSIPPRAYGKVKEITIRQFGSKIMLHLVPTEETAICTLILCHRNETMLNELKVACEKAQHVLRLTLRDQFAVYGAGCSETHLAAYIRYKVNFKASKTIDLDTATMFGCMQTEYVLAAEGFCRSLESVTAALDHNGGSSLIDLTHAHHWTLPTDMTTDEMDRTLGLCRCGVVQYCKDYKWSFLNTKYTEFSPAAVSGEADVLDSFTAKVNGLQVAVETANLALDVQYIIQDTN</sequence>
<dbReference type="PANTHER" id="PTHR46787">
    <property type="entry name" value="SYNDROMES PUTATIVE CHAPERONIN-RELATED"/>
    <property type="match status" value="1"/>
</dbReference>
<dbReference type="GO" id="GO:0051131">
    <property type="term" value="P:chaperone-mediated protein complex assembly"/>
    <property type="evidence" value="ECO:0007669"/>
    <property type="project" value="TreeGrafter"/>
</dbReference>
<dbReference type="GO" id="GO:0032502">
    <property type="term" value="P:developmental process"/>
    <property type="evidence" value="ECO:0007669"/>
    <property type="project" value="TreeGrafter"/>
</dbReference>
<name>A0A3B3ZEI9_9GOBI</name>